<protein>
    <recommendedName>
        <fullName evidence="1">DUF5648 domain-containing protein</fullName>
    </recommendedName>
</protein>
<sequence>MPRKNPAASVAFRVGASIAVSVAVAVGPLVTTGVAVAEPSAARPAVATVEQEWENTAELKEFKTSDDKGTFYTLNEEEAAAAEGVHGNRPTGEAAGIRMFTKKVPGSVPLHRLKQLNVSYHTYIVSSYQPEIDALTASDAPRRFVDKGVIGYVLAEQEEGTMPLYRYAKGTVWRIARDNRQDLLNAGYKKSSGTLGFVPQG</sequence>
<dbReference type="RefSeq" id="WP_345608299.1">
    <property type="nucleotide sequence ID" value="NZ_BAABJO010000023.1"/>
</dbReference>
<comment type="caution">
    <text evidence="2">The sequence shown here is derived from an EMBL/GenBank/DDBJ whole genome shotgun (WGS) entry which is preliminary data.</text>
</comment>
<accession>A0ABP9NQ36</accession>
<evidence type="ECO:0000313" key="2">
    <source>
        <dbReference type="EMBL" id="GAA5131025.1"/>
    </source>
</evidence>
<name>A0ABP9NQ36_9PSEU</name>
<organism evidence="2 3">
    <name type="scientific">Pseudonocardia adelaidensis</name>
    <dbReference type="NCBI Taxonomy" id="648754"/>
    <lineage>
        <taxon>Bacteria</taxon>
        <taxon>Bacillati</taxon>
        <taxon>Actinomycetota</taxon>
        <taxon>Actinomycetes</taxon>
        <taxon>Pseudonocardiales</taxon>
        <taxon>Pseudonocardiaceae</taxon>
        <taxon>Pseudonocardia</taxon>
    </lineage>
</organism>
<proteinExistence type="predicted"/>
<feature type="domain" description="DUF5648" evidence="1">
    <location>
        <begin position="68"/>
        <end position="190"/>
    </location>
</feature>
<reference evidence="3" key="1">
    <citation type="journal article" date="2019" name="Int. J. Syst. Evol. Microbiol.">
        <title>The Global Catalogue of Microorganisms (GCM) 10K type strain sequencing project: providing services to taxonomists for standard genome sequencing and annotation.</title>
        <authorList>
            <consortium name="The Broad Institute Genomics Platform"/>
            <consortium name="The Broad Institute Genome Sequencing Center for Infectious Disease"/>
            <person name="Wu L."/>
            <person name="Ma J."/>
        </authorList>
    </citation>
    <scope>NUCLEOTIDE SEQUENCE [LARGE SCALE GENOMIC DNA]</scope>
    <source>
        <strain evidence="3">JCM 18302</strain>
    </source>
</reference>
<dbReference type="EMBL" id="BAABJO010000023">
    <property type="protein sequence ID" value="GAA5131025.1"/>
    <property type="molecule type" value="Genomic_DNA"/>
</dbReference>
<dbReference type="InterPro" id="IPR043708">
    <property type="entry name" value="DUF5648"/>
</dbReference>
<keyword evidence="3" id="KW-1185">Reference proteome</keyword>
<gene>
    <name evidence="2" type="ORF">GCM10023320_53720</name>
</gene>
<evidence type="ECO:0000259" key="1">
    <source>
        <dbReference type="Pfam" id="PF18885"/>
    </source>
</evidence>
<dbReference type="Proteomes" id="UP001500804">
    <property type="component" value="Unassembled WGS sequence"/>
</dbReference>
<evidence type="ECO:0000313" key="3">
    <source>
        <dbReference type="Proteomes" id="UP001500804"/>
    </source>
</evidence>
<dbReference type="Pfam" id="PF18885">
    <property type="entry name" value="DUF5648"/>
    <property type="match status" value="1"/>
</dbReference>